<organism evidence="2 3">
    <name type="scientific">Phanerochaete sordida</name>
    <dbReference type="NCBI Taxonomy" id="48140"/>
    <lineage>
        <taxon>Eukaryota</taxon>
        <taxon>Fungi</taxon>
        <taxon>Dikarya</taxon>
        <taxon>Basidiomycota</taxon>
        <taxon>Agaricomycotina</taxon>
        <taxon>Agaricomycetes</taxon>
        <taxon>Polyporales</taxon>
        <taxon>Phanerochaetaceae</taxon>
        <taxon>Phanerochaete</taxon>
    </lineage>
</organism>
<comment type="caution">
    <text evidence="2">The sequence shown here is derived from an EMBL/GenBank/DDBJ whole genome shotgun (WGS) entry which is preliminary data.</text>
</comment>
<proteinExistence type="predicted"/>
<feature type="region of interest" description="Disordered" evidence="1">
    <location>
        <begin position="99"/>
        <end position="270"/>
    </location>
</feature>
<feature type="compositionally biased region" description="Low complexity" evidence="1">
    <location>
        <begin position="213"/>
        <end position="223"/>
    </location>
</feature>
<evidence type="ECO:0000313" key="3">
    <source>
        <dbReference type="Proteomes" id="UP000703269"/>
    </source>
</evidence>
<feature type="region of interest" description="Disordered" evidence="1">
    <location>
        <begin position="32"/>
        <end position="58"/>
    </location>
</feature>
<dbReference type="InterPro" id="IPR036322">
    <property type="entry name" value="WD40_repeat_dom_sf"/>
</dbReference>
<dbReference type="Gene3D" id="2.130.10.10">
    <property type="entry name" value="YVTN repeat-like/Quinoprotein amine dehydrogenase"/>
    <property type="match status" value="2"/>
</dbReference>
<dbReference type="PANTHER" id="PTHR47232">
    <property type="entry name" value="TRANSDUCIN FAMILY PROTEIN / WD-40 REPEAT FAMILY PROTEIN"/>
    <property type="match status" value="1"/>
</dbReference>
<dbReference type="InterPro" id="IPR015943">
    <property type="entry name" value="WD40/YVTN_repeat-like_dom_sf"/>
</dbReference>
<reference evidence="2 3" key="1">
    <citation type="submission" date="2021-08" db="EMBL/GenBank/DDBJ databases">
        <title>Draft Genome Sequence of Phanerochaete sordida strain YK-624.</title>
        <authorList>
            <person name="Mori T."/>
            <person name="Dohra H."/>
            <person name="Suzuki T."/>
            <person name="Kawagishi H."/>
            <person name="Hirai H."/>
        </authorList>
    </citation>
    <scope>NUCLEOTIDE SEQUENCE [LARGE SCALE GENOMIC DNA]</scope>
    <source>
        <strain evidence="2 3">YK-624</strain>
    </source>
</reference>
<accession>A0A9P3FY18</accession>
<evidence type="ECO:0000256" key="1">
    <source>
        <dbReference type="SAM" id="MobiDB-lite"/>
    </source>
</evidence>
<evidence type="ECO:0000313" key="2">
    <source>
        <dbReference type="EMBL" id="GJE84668.1"/>
    </source>
</evidence>
<dbReference type="Proteomes" id="UP000703269">
    <property type="component" value="Unassembled WGS sequence"/>
</dbReference>
<gene>
    <name evidence="2" type="ORF">PsYK624_007440</name>
</gene>
<feature type="compositionally biased region" description="Polar residues" evidence="1">
    <location>
        <begin position="101"/>
        <end position="121"/>
    </location>
</feature>
<feature type="region of interest" description="Disordered" evidence="1">
    <location>
        <begin position="298"/>
        <end position="356"/>
    </location>
</feature>
<sequence length="696" mass="75055">MERGINVVGHEFFGRDQAKLFYYPLAGDAPIASGSRDLPPPAGLPNPVPTHQSQPPISEQLRKLAESPQLAALLQSCKNDHIDPKVEAPCPASIDAIPSVSKRTNISQPPSKQPLSITPVSQPSPRLAPPTPRPLKSSPPGVQRPLPPPASSAAPKPQAPVITSSRPSAAPVCKPEPSDIIDLTLSSAPPKPAVSVLVSSRPPAAPRSKPEPSDTIDLTLSSDDIPKHEPEPEVIPSSLPEDYEEDELAGDVTPPPPEPSSAGKQRAPVQTTDCLLVASGTLTLDSQYGMKIKAGAAKSLLRSRQPGPSERTPSPQDMSRSPSPEPSEPIGGMSAGDHGTHAGRDSSGMSDQGAHANDSIDETAQLRAVEWTQRGEVTIRAAFNNYDKPRRLLTGSARGLVTVSMRGAVDLVTWKSKKRTTLVRPSERSGELVDDACMLRTTDDKTYTLLAHTRNRNQLSLLRVRTSGEPVAPVLLTRPSERGSTNAGASVVCAMLQPGAFATGGYDHKVHLWNAPGDVTQATARELPLRHSACVHALLPVRDTSHKLLSAGADCRVGVYELASERVVHAFKVSNAVYHLHDAGLPYCALFEVAHRELQFEMRDYRMVPERPVQRFGFNMEVLQGRHAKGDIKDFYFACGDREGNVRLWDIRKADKPVSIVNCFPGHRTVQVAFRGQELVVCSDDFQVKFLGPASD</sequence>
<keyword evidence="3" id="KW-1185">Reference proteome</keyword>
<dbReference type="OrthoDB" id="1897642at2759"/>
<dbReference type="EMBL" id="BPQB01000001">
    <property type="protein sequence ID" value="GJE84668.1"/>
    <property type="molecule type" value="Genomic_DNA"/>
</dbReference>
<name>A0A9P3FY18_9APHY</name>
<feature type="compositionally biased region" description="Low complexity" evidence="1">
    <location>
        <begin position="151"/>
        <end position="160"/>
    </location>
</feature>
<dbReference type="AlphaFoldDB" id="A0A9P3FY18"/>
<feature type="compositionally biased region" description="Pro residues" evidence="1">
    <location>
        <begin position="38"/>
        <end position="48"/>
    </location>
</feature>
<dbReference type="PANTHER" id="PTHR47232:SF1">
    <property type="entry name" value="TRANSDUCIN FAMILY PROTEIN _ WD-40 REPEAT FAMILY PROTEIN"/>
    <property type="match status" value="1"/>
</dbReference>
<dbReference type="SUPFAM" id="SSF50978">
    <property type="entry name" value="WD40 repeat-like"/>
    <property type="match status" value="1"/>
</dbReference>
<protein>
    <submittedName>
        <fullName evidence="2">WD40 repeat-like protein</fullName>
    </submittedName>
</protein>